<name>A0A0K2SLZ3_LIMPI</name>
<dbReference type="OrthoDB" id="9777465at2"/>
<gene>
    <name evidence="3" type="primary">leuD</name>
    <name evidence="5" type="ORF">LIP_2191</name>
</gene>
<sequence length="178" mass="19127">MTGEVNGRAWVFGDDVDTDAIIPARYLHLPSLEEMAGHAMEPLEPTFGSRARPGDVIVAGVNFGSGSSREFAVLVWKQLQVGAILAESFARTFYRNALNNGILVLEVPGITEHAATGDQIEVQPQRGQIRNLTRGTTLKTSPLPDFAQQLLEAGGLKGFLLQLQEEHGSSTRGGSGRS</sequence>
<dbReference type="Proteomes" id="UP000065807">
    <property type="component" value="Chromosome"/>
</dbReference>
<keyword evidence="3" id="KW-0100">Branched-chain amino acid biosynthesis</keyword>
<dbReference type="KEGG" id="lpil:LIP_2191"/>
<dbReference type="GO" id="GO:0003861">
    <property type="term" value="F:3-isopropylmalate dehydratase activity"/>
    <property type="evidence" value="ECO:0007669"/>
    <property type="project" value="UniProtKB-UniRule"/>
</dbReference>
<evidence type="ECO:0000256" key="2">
    <source>
        <dbReference type="ARBA" id="ARBA00023239"/>
    </source>
</evidence>
<evidence type="ECO:0000256" key="1">
    <source>
        <dbReference type="ARBA" id="ARBA00009869"/>
    </source>
</evidence>
<accession>A0A0K2SLZ3</accession>
<dbReference type="GO" id="GO:0009098">
    <property type="term" value="P:L-leucine biosynthetic process"/>
    <property type="evidence" value="ECO:0007669"/>
    <property type="project" value="UniProtKB-UniRule"/>
</dbReference>
<comment type="subunit">
    <text evidence="3">Heterodimer of LeuC and LeuD.</text>
</comment>
<keyword evidence="3" id="KW-0432">Leucine biosynthesis</keyword>
<evidence type="ECO:0000313" key="5">
    <source>
        <dbReference type="EMBL" id="BAS28032.1"/>
    </source>
</evidence>
<dbReference type="PANTHER" id="PTHR43345:SF2">
    <property type="entry name" value="3-ISOPROPYLMALATE DEHYDRATASE SMALL SUBUNIT 1"/>
    <property type="match status" value="1"/>
</dbReference>
<dbReference type="RefSeq" id="WP_068137767.1">
    <property type="nucleotide sequence ID" value="NZ_AP014924.1"/>
</dbReference>
<dbReference type="EC" id="4.2.1.33" evidence="3"/>
<comment type="similarity">
    <text evidence="1 3">Belongs to the LeuD family. LeuD type 2 subfamily.</text>
</comment>
<evidence type="ECO:0000313" key="6">
    <source>
        <dbReference type="Proteomes" id="UP000065807"/>
    </source>
</evidence>
<reference evidence="6" key="1">
    <citation type="submission" date="2015-07" db="EMBL/GenBank/DDBJ databases">
        <title>Complete genome sequence and phylogenetic analysis of Limnochorda pilosa.</title>
        <authorList>
            <person name="Watanabe M."/>
            <person name="Kojima H."/>
            <person name="Fukui M."/>
        </authorList>
    </citation>
    <scope>NUCLEOTIDE SEQUENCE [LARGE SCALE GENOMIC DNA]</scope>
    <source>
        <strain evidence="6">HC45</strain>
    </source>
</reference>
<dbReference type="PATRIC" id="fig|1555112.3.peg.2234"/>
<dbReference type="SUPFAM" id="SSF52016">
    <property type="entry name" value="LeuD/IlvD-like"/>
    <property type="match status" value="1"/>
</dbReference>
<keyword evidence="2 3" id="KW-0456">Lyase</keyword>
<dbReference type="NCBIfam" id="TIGR02087">
    <property type="entry name" value="LEUD_arch"/>
    <property type="match status" value="1"/>
</dbReference>
<evidence type="ECO:0000259" key="4">
    <source>
        <dbReference type="Pfam" id="PF00694"/>
    </source>
</evidence>
<dbReference type="STRING" id="1555112.LIP_2191"/>
<comment type="function">
    <text evidence="3">Catalyzes the isomerization between 2-isopropylmalate and 3-isopropylmalate, via the formation of 2-isopropylmaleate.</text>
</comment>
<dbReference type="UniPathway" id="UPA00048">
    <property type="reaction ID" value="UER00071"/>
</dbReference>
<protein>
    <recommendedName>
        <fullName evidence="3">3-isopropylmalate dehydratase small subunit</fullName>
        <ecNumber evidence="3">4.2.1.33</ecNumber>
    </recommendedName>
    <alternativeName>
        <fullName evidence="3">Alpha-IPM isomerase</fullName>
        <shortName evidence="3">IPMI</shortName>
    </alternativeName>
    <alternativeName>
        <fullName evidence="3">Isopropylmalate isomerase</fullName>
    </alternativeName>
</protein>
<keyword evidence="3" id="KW-0028">Amino-acid biosynthesis</keyword>
<dbReference type="InterPro" id="IPR011827">
    <property type="entry name" value="LeuD_type2/HacB/DmdB"/>
</dbReference>
<dbReference type="InterPro" id="IPR033940">
    <property type="entry name" value="IPMI_Swivel"/>
</dbReference>
<dbReference type="EMBL" id="AP014924">
    <property type="protein sequence ID" value="BAS28032.1"/>
    <property type="molecule type" value="Genomic_DNA"/>
</dbReference>
<dbReference type="Gene3D" id="3.20.19.10">
    <property type="entry name" value="Aconitase, domain 4"/>
    <property type="match status" value="1"/>
</dbReference>
<dbReference type="InterPro" id="IPR000573">
    <property type="entry name" value="AconitaseA/IPMdHydase_ssu_swvl"/>
</dbReference>
<dbReference type="AlphaFoldDB" id="A0A0K2SLZ3"/>
<proteinExistence type="inferred from homology"/>
<feature type="domain" description="Aconitase A/isopropylmalate dehydratase small subunit swivel" evidence="4">
    <location>
        <begin position="56"/>
        <end position="108"/>
    </location>
</feature>
<dbReference type="PANTHER" id="PTHR43345">
    <property type="entry name" value="3-ISOPROPYLMALATE DEHYDRATASE SMALL SUBUNIT 2-RELATED-RELATED"/>
    <property type="match status" value="1"/>
</dbReference>
<dbReference type="HAMAP" id="MF_01032">
    <property type="entry name" value="LeuD_type2"/>
    <property type="match status" value="1"/>
</dbReference>
<evidence type="ECO:0000256" key="3">
    <source>
        <dbReference type="HAMAP-Rule" id="MF_01032"/>
    </source>
</evidence>
<dbReference type="CDD" id="cd01577">
    <property type="entry name" value="IPMI_Swivel"/>
    <property type="match status" value="1"/>
</dbReference>
<comment type="catalytic activity">
    <reaction evidence="3">
        <text>(2R,3S)-3-isopropylmalate = (2S)-2-isopropylmalate</text>
        <dbReference type="Rhea" id="RHEA:32287"/>
        <dbReference type="ChEBI" id="CHEBI:1178"/>
        <dbReference type="ChEBI" id="CHEBI:35121"/>
        <dbReference type="EC" id="4.2.1.33"/>
    </reaction>
</comment>
<keyword evidence="6" id="KW-1185">Reference proteome</keyword>
<reference evidence="6" key="2">
    <citation type="journal article" date="2016" name="Int. J. Syst. Evol. Microbiol.">
        <title>Complete genome sequence and cell structure of Limnochorda pilosa, a Gram-negative spore-former within the phylum Firmicutes.</title>
        <authorList>
            <person name="Watanabe M."/>
            <person name="Kojima H."/>
            <person name="Fukui M."/>
        </authorList>
    </citation>
    <scope>NUCLEOTIDE SEQUENCE [LARGE SCALE GENOMIC DNA]</scope>
    <source>
        <strain evidence="6">HC45</strain>
    </source>
</reference>
<dbReference type="InterPro" id="IPR050075">
    <property type="entry name" value="LeuD"/>
</dbReference>
<organism evidence="5 6">
    <name type="scientific">Limnochorda pilosa</name>
    <dbReference type="NCBI Taxonomy" id="1555112"/>
    <lineage>
        <taxon>Bacteria</taxon>
        <taxon>Bacillati</taxon>
        <taxon>Bacillota</taxon>
        <taxon>Limnochordia</taxon>
        <taxon>Limnochordales</taxon>
        <taxon>Limnochordaceae</taxon>
        <taxon>Limnochorda</taxon>
    </lineage>
</organism>
<dbReference type="Pfam" id="PF00694">
    <property type="entry name" value="Aconitase_C"/>
    <property type="match status" value="1"/>
</dbReference>
<dbReference type="InterPro" id="IPR015928">
    <property type="entry name" value="Aconitase/3IPM_dehydase_swvl"/>
</dbReference>
<comment type="pathway">
    <text evidence="3">Amino-acid biosynthesis; L-leucine biosynthesis; L-leucine from 3-methyl-2-oxobutanoate: step 2/4.</text>
</comment>